<sequence>MSYPITKHVRVYTQVYSGYGESLIDYNFNQTRVGVGLMLNDLF</sequence>
<keyword evidence="9" id="KW-0812">Transmembrane</keyword>
<evidence type="ECO:0000256" key="17">
    <source>
        <dbReference type="ARBA" id="ARBA00023237"/>
    </source>
</evidence>
<keyword evidence="15 18" id="KW-0443">Lipid metabolism</keyword>
<evidence type="ECO:0000256" key="13">
    <source>
        <dbReference type="ARBA" id="ARBA00022837"/>
    </source>
</evidence>
<keyword evidence="12 18" id="KW-0378">Hydrolase</keyword>
<dbReference type="PANTHER" id="PTHR40457:SF1">
    <property type="entry name" value="PHOSPHOLIPASE A1"/>
    <property type="match status" value="1"/>
</dbReference>
<evidence type="ECO:0000256" key="12">
    <source>
        <dbReference type="ARBA" id="ARBA00022801"/>
    </source>
</evidence>
<comment type="cofactor">
    <cofactor evidence="18">
        <name>Ca(2+)</name>
        <dbReference type="ChEBI" id="CHEBI:29108"/>
    </cofactor>
    <text evidence="18">Binds 1 Ca(2+) ion per monomer. In the dimeric form the Ca(2+) is bound by different amino acids with binding of each Ca(2+) shared with ligands coming from each monomer. The Ca(2+) ion may have a role in catalysis.</text>
</comment>
<dbReference type="GO" id="GO:0009279">
    <property type="term" value="C:cell outer membrane"/>
    <property type="evidence" value="ECO:0007669"/>
    <property type="project" value="UniProtKB-SubCell"/>
</dbReference>
<evidence type="ECO:0000256" key="8">
    <source>
        <dbReference type="ARBA" id="ARBA00022452"/>
    </source>
</evidence>
<protein>
    <recommendedName>
        <fullName evidence="7 18">Phospholipase A1</fullName>
        <ecNumber evidence="5 18">3.1.1.32</ecNumber>
        <ecNumber evidence="6 18">3.1.1.4</ecNumber>
    </recommendedName>
    <alternativeName>
        <fullName evidence="18">Phosphatidylcholine 1-acylhydrolase</fullName>
    </alternativeName>
</protein>
<comment type="subcellular location">
    <subcellularLocation>
        <location evidence="18">Cell outer membrane</location>
        <topology evidence="18">Multi-pass membrane protein</topology>
    </subcellularLocation>
    <text evidence="18">One of the very few enzymes located there.</text>
</comment>
<dbReference type="GO" id="GO:0005509">
    <property type="term" value="F:calcium ion binding"/>
    <property type="evidence" value="ECO:0007669"/>
    <property type="project" value="TreeGrafter"/>
</dbReference>
<dbReference type="Gene3D" id="2.40.230.10">
    <property type="entry name" value="Phospholipase A1"/>
    <property type="match status" value="1"/>
</dbReference>
<dbReference type="EC" id="3.1.1.32" evidence="5 18"/>
<evidence type="ECO:0000256" key="4">
    <source>
        <dbReference type="ARBA" id="ARBA00011702"/>
    </source>
</evidence>
<evidence type="ECO:0000256" key="2">
    <source>
        <dbReference type="ARBA" id="ARBA00001604"/>
    </source>
</evidence>
<gene>
    <name evidence="19" type="primary">pldA_1</name>
    <name evidence="19" type="ORF">NCTC11694_03834</name>
</gene>
<reference evidence="19 20" key="1">
    <citation type="submission" date="2018-06" db="EMBL/GenBank/DDBJ databases">
        <authorList>
            <consortium name="Pathogen Informatics"/>
            <person name="Doyle S."/>
        </authorList>
    </citation>
    <scope>NUCLEOTIDE SEQUENCE [LARGE SCALE GENOMIC DNA]</scope>
    <source>
        <strain evidence="19 20">NCTC11694</strain>
    </source>
</reference>
<evidence type="ECO:0000256" key="1">
    <source>
        <dbReference type="ARBA" id="ARBA00000111"/>
    </source>
</evidence>
<dbReference type="SUPFAM" id="SSF56931">
    <property type="entry name" value="Outer membrane phospholipase A (OMPLA)"/>
    <property type="match status" value="1"/>
</dbReference>
<comment type="catalytic activity">
    <reaction evidence="2 18">
        <text>a 1,2-diacyl-sn-glycero-3-phosphocholine + H2O = a 1-acyl-sn-glycero-3-phosphocholine + a fatty acid + H(+)</text>
        <dbReference type="Rhea" id="RHEA:15801"/>
        <dbReference type="ChEBI" id="CHEBI:15377"/>
        <dbReference type="ChEBI" id="CHEBI:15378"/>
        <dbReference type="ChEBI" id="CHEBI:28868"/>
        <dbReference type="ChEBI" id="CHEBI:57643"/>
        <dbReference type="ChEBI" id="CHEBI:58168"/>
        <dbReference type="EC" id="3.1.1.4"/>
    </reaction>
</comment>
<name>A0A7H4M2H2_9ENTR</name>
<dbReference type="EC" id="3.1.1.4" evidence="6 18"/>
<dbReference type="EMBL" id="UGJR01000002">
    <property type="protein sequence ID" value="STR42598.1"/>
    <property type="molecule type" value="Genomic_DNA"/>
</dbReference>
<evidence type="ECO:0000256" key="6">
    <source>
        <dbReference type="ARBA" id="ARBA00013278"/>
    </source>
</evidence>
<evidence type="ECO:0000256" key="14">
    <source>
        <dbReference type="ARBA" id="ARBA00022963"/>
    </source>
</evidence>
<evidence type="ECO:0000256" key="10">
    <source>
        <dbReference type="ARBA" id="ARBA00022723"/>
    </source>
</evidence>
<accession>A0A7H4M2H2</accession>
<evidence type="ECO:0000256" key="18">
    <source>
        <dbReference type="RuleBase" id="RU366027"/>
    </source>
</evidence>
<dbReference type="GO" id="GO:0016042">
    <property type="term" value="P:lipid catabolic process"/>
    <property type="evidence" value="ECO:0007669"/>
    <property type="project" value="UniProtKB-KW"/>
</dbReference>
<organism evidence="19 20">
    <name type="scientific">Klebsiella michiganensis</name>
    <dbReference type="NCBI Taxonomy" id="1134687"/>
    <lineage>
        <taxon>Bacteria</taxon>
        <taxon>Pseudomonadati</taxon>
        <taxon>Pseudomonadota</taxon>
        <taxon>Gammaproteobacteria</taxon>
        <taxon>Enterobacterales</taxon>
        <taxon>Enterobacteriaceae</taxon>
        <taxon>Klebsiella/Raoultella group</taxon>
        <taxon>Klebsiella</taxon>
    </lineage>
</organism>
<dbReference type="PANTHER" id="PTHR40457">
    <property type="entry name" value="PHOSPHOLIPASE A1"/>
    <property type="match status" value="1"/>
</dbReference>
<evidence type="ECO:0000313" key="20">
    <source>
        <dbReference type="Proteomes" id="UP000255050"/>
    </source>
</evidence>
<comment type="subunit">
    <text evidence="4 18">Homodimer; dimerization is reversible, and the dimeric form is the active one.</text>
</comment>
<comment type="function">
    <text evidence="18">Hydrolysis of phosphatidylcholine with phospholipase A2 (EC 3.1.1.4) and phospholipase A1 (EC 3.1.1.32) activities.</text>
</comment>
<keyword evidence="8" id="KW-1134">Transmembrane beta strand</keyword>
<keyword evidence="10 18" id="KW-0479">Metal-binding</keyword>
<dbReference type="GO" id="GO:0004623">
    <property type="term" value="F:phospholipase A2 activity"/>
    <property type="evidence" value="ECO:0007669"/>
    <property type="project" value="UniProtKB-EC"/>
</dbReference>
<keyword evidence="11" id="KW-0732">Signal</keyword>
<evidence type="ECO:0000256" key="3">
    <source>
        <dbReference type="ARBA" id="ARBA00010525"/>
    </source>
</evidence>
<keyword evidence="16" id="KW-0472">Membrane</keyword>
<dbReference type="InterPro" id="IPR036541">
    <property type="entry name" value="PLipase_A1_sf"/>
</dbReference>
<comment type="catalytic activity">
    <reaction evidence="1 18">
        <text>a 1,2-diacyl-sn-glycero-3-phosphocholine + H2O = a 2-acyl-sn-glycero-3-phosphocholine + a fatty acid + H(+)</text>
        <dbReference type="Rhea" id="RHEA:18689"/>
        <dbReference type="ChEBI" id="CHEBI:15377"/>
        <dbReference type="ChEBI" id="CHEBI:15378"/>
        <dbReference type="ChEBI" id="CHEBI:28868"/>
        <dbReference type="ChEBI" id="CHEBI:57643"/>
        <dbReference type="ChEBI" id="CHEBI:57875"/>
        <dbReference type="EC" id="3.1.1.32"/>
    </reaction>
</comment>
<dbReference type="Pfam" id="PF02253">
    <property type="entry name" value="PLA1"/>
    <property type="match status" value="1"/>
</dbReference>
<evidence type="ECO:0000256" key="16">
    <source>
        <dbReference type="ARBA" id="ARBA00023136"/>
    </source>
</evidence>
<dbReference type="InterPro" id="IPR003187">
    <property type="entry name" value="PLipase_A1"/>
</dbReference>
<keyword evidence="14 18" id="KW-0442">Lipid degradation</keyword>
<evidence type="ECO:0000256" key="11">
    <source>
        <dbReference type="ARBA" id="ARBA00022729"/>
    </source>
</evidence>
<dbReference type="GO" id="GO:0008970">
    <property type="term" value="F:phospholipase A1 activity"/>
    <property type="evidence" value="ECO:0007669"/>
    <property type="project" value="UniProtKB-EC"/>
</dbReference>
<proteinExistence type="inferred from homology"/>
<evidence type="ECO:0000256" key="9">
    <source>
        <dbReference type="ARBA" id="ARBA00022692"/>
    </source>
</evidence>
<dbReference type="Proteomes" id="UP000255050">
    <property type="component" value="Unassembled WGS sequence"/>
</dbReference>
<evidence type="ECO:0000313" key="19">
    <source>
        <dbReference type="EMBL" id="STR42598.1"/>
    </source>
</evidence>
<keyword evidence="13 18" id="KW-0106">Calcium</keyword>
<comment type="similarity">
    <text evidence="3 18">Belongs to the phospholipase A1 family.</text>
</comment>
<evidence type="ECO:0000256" key="7">
    <source>
        <dbReference type="ARBA" id="ARBA00021726"/>
    </source>
</evidence>
<dbReference type="AlphaFoldDB" id="A0A7H4M2H2"/>
<evidence type="ECO:0000256" key="15">
    <source>
        <dbReference type="ARBA" id="ARBA00023098"/>
    </source>
</evidence>
<keyword evidence="17 18" id="KW-0998">Cell outer membrane</keyword>
<comment type="caution">
    <text evidence="19">The sequence shown here is derived from an EMBL/GenBank/DDBJ whole genome shotgun (WGS) entry which is preliminary data.</text>
</comment>
<evidence type="ECO:0000256" key="5">
    <source>
        <dbReference type="ARBA" id="ARBA00013179"/>
    </source>
</evidence>